<dbReference type="Pfam" id="PF00646">
    <property type="entry name" value="F-box"/>
    <property type="match status" value="1"/>
</dbReference>
<organism evidence="2">
    <name type="scientific">Dichomitus squalens</name>
    <dbReference type="NCBI Taxonomy" id="114155"/>
    <lineage>
        <taxon>Eukaryota</taxon>
        <taxon>Fungi</taxon>
        <taxon>Dikarya</taxon>
        <taxon>Basidiomycota</taxon>
        <taxon>Agaricomycotina</taxon>
        <taxon>Agaricomycetes</taxon>
        <taxon>Polyporales</taxon>
        <taxon>Polyporaceae</taxon>
        <taxon>Dichomitus</taxon>
    </lineage>
</organism>
<gene>
    <name evidence="2" type="ORF">BD311DRAFT_865244</name>
</gene>
<dbReference type="Proteomes" id="UP000292957">
    <property type="component" value="Unassembled WGS sequence"/>
</dbReference>
<dbReference type="OrthoDB" id="2588098at2759"/>
<protein>
    <recommendedName>
        <fullName evidence="1">F-box domain-containing protein</fullName>
    </recommendedName>
</protein>
<dbReference type="SUPFAM" id="SSF81383">
    <property type="entry name" value="F-box domain"/>
    <property type="match status" value="1"/>
</dbReference>
<feature type="domain" description="F-box" evidence="1">
    <location>
        <begin position="6"/>
        <end position="42"/>
    </location>
</feature>
<evidence type="ECO:0000259" key="1">
    <source>
        <dbReference type="Pfam" id="PF00646"/>
    </source>
</evidence>
<sequence>MQHGPLSRLPFELLEMIFQYLEDIPWIALFAITCKSLLALSKPHLLRAFRNTYAFCANCRMILLQDHSINVAQCWALVEDAELPPDKQKRRARDWNIPIYDTWYQDAMRYLVVASPKRPGSKEVLFNIAKREYVRGDALASGQDSSKRWSLEDVLLFRIHWDGEEHEGQEGGRWRMEGSWAGDRFCVSSMEELDRLRVDAEWEDVASRIV</sequence>
<dbReference type="EMBL" id="ML143419">
    <property type="protein sequence ID" value="TBU28695.1"/>
    <property type="molecule type" value="Genomic_DNA"/>
</dbReference>
<proteinExistence type="predicted"/>
<evidence type="ECO:0000313" key="2">
    <source>
        <dbReference type="EMBL" id="TBU28695.1"/>
    </source>
</evidence>
<accession>A0A4Q9MMK0</accession>
<dbReference type="AlphaFoldDB" id="A0A4Q9MMK0"/>
<dbReference type="InterPro" id="IPR001810">
    <property type="entry name" value="F-box_dom"/>
</dbReference>
<reference evidence="2" key="1">
    <citation type="submission" date="2019-01" db="EMBL/GenBank/DDBJ databases">
        <title>Draft genome sequences of three monokaryotic isolates of the white-rot basidiomycete fungus Dichomitus squalens.</title>
        <authorList>
            <consortium name="DOE Joint Genome Institute"/>
            <person name="Lopez S.C."/>
            <person name="Andreopoulos B."/>
            <person name="Pangilinan J."/>
            <person name="Lipzen A."/>
            <person name="Riley R."/>
            <person name="Ahrendt S."/>
            <person name="Ng V."/>
            <person name="Barry K."/>
            <person name="Daum C."/>
            <person name="Grigoriev I.V."/>
            <person name="Hilden K.S."/>
            <person name="Makela M.R."/>
            <person name="de Vries R.P."/>
        </authorList>
    </citation>
    <scope>NUCLEOTIDE SEQUENCE [LARGE SCALE GENOMIC DNA]</scope>
    <source>
        <strain evidence="2">OM18370.1</strain>
    </source>
</reference>
<dbReference type="InterPro" id="IPR036047">
    <property type="entry name" value="F-box-like_dom_sf"/>
</dbReference>
<name>A0A4Q9MMK0_9APHY</name>